<feature type="transmembrane region" description="Helical" evidence="11">
    <location>
        <begin position="509"/>
        <end position="534"/>
    </location>
</feature>
<evidence type="ECO:0000256" key="2">
    <source>
        <dbReference type="ARBA" id="ARBA00006513"/>
    </source>
</evidence>
<evidence type="ECO:0000313" key="12">
    <source>
        <dbReference type="EMBL" id="PAA75826.1"/>
    </source>
</evidence>
<evidence type="ECO:0000256" key="9">
    <source>
        <dbReference type="ARBA" id="ARBA00023136"/>
    </source>
</evidence>
<comment type="subcellular location">
    <subcellularLocation>
        <location evidence="1">Cell membrane</location>
        <topology evidence="1">Multi-pass membrane protein</topology>
    </subcellularLocation>
</comment>
<keyword evidence="4" id="KW-1003">Cell membrane</keyword>
<dbReference type="GO" id="GO:0015252">
    <property type="term" value="F:proton channel activity"/>
    <property type="evidence" value="ECO:0007669"/>
    <property type="project" value="InterPro"/>
</dbReference>
<comment type="similarity">
    <text evidence="2">Belongs to the otopetrin family.</text>
</comment>
<name>A0A267FPY0_9PLAT</name>
<keyword evidence="5 11" id="KW-0812">Transmembrane</keyword>
<dbReference type="OrthoDB" id="6429739at2759"/>
<keyword evidence="13" id="KW-1185">Reference proteome</keyword>
<evidence type="ECO:0000256" key="10">
    <source>
        <dbReference type="ARBA" id="ARBA00023303"/>
    </source>
</evidence>
<evidence type="ECO:0000256" key="6">
    <source>
        <dbReference type="ARBA" id="ARBA00022781"/>
    </source>
</evidence>
<dbReference type="GO" id="GO:0005886">
    <property type="term" value="C:plasma membrane"/>
    <property type="evidence" value="ECO:0007669"/>
    <property type="project" value="UniProtKB-SubCell"/>
</dbReference>
<feature type="transmembrane region" description="Helical" evidence="11">
    <location>
        <begin position="92"/>
        <end position="110"/>
    </location>
</feature>
<dbReference type="Pfam" id="PF03189">
    <property type="entry name" value="Otopetrin"/>
    <property type="match status" value="1"/>
</dbReference>
<feature type="transmembrane region" description="Helical" evidence="11">
    <location>
        <begin position="334"/>
        <end position="355"/>
    </location>
</feature>
<accession>A0A267FPY0</accession>
<evidence type="ECO:0000256" key="1">
    <source>
        <dbReference type="ARBA" id="ARBA00004651"/>
    </source>
</evidence>
<feature type="transmembrane region" description="Helical" evidence="11">
    <location>
        <begin position="139"/>
        <end position="161"/>
    </location>
</feature>
<dbReference type="EMBL" id="NIVC01000860">
    <property type="protein sequence ID" value="PAA75826.1"/>
    <property type="molecule type" value="Genomic_DNA"/>
</dbReference>
<dbReference type="Proteomes" id="UP000215902">
    <property type="component" value="Unassembled WGS sequence"/>
</dbReference>
<feature type="transmembrane region" description="Helical" evidence="11">
    <location>
        <begin position="249"/>
        <end position="266"/>
    </location>
</feature>
<organism evidence="12 13">
    <name type="scientific">Macrostomum lignano</name>
    <dbReference type="NCBI Taxonomy" id="282301"/>
    <lineage>
        <taxon>Eukaryota</taxon>
        <taxon>Metazoa</taxon>
        <taxon>Spiralia</taxon>
        <taxon>Lophotrochozoa</taxon>
        <taxon>Platyhelminthes</taxon>
        <taxon>Rhabditophora</taxon>
        <taxon>Macrostomorpha</taxon>
        <taxon>Macrostomida</taxon>
        <taxon>Macrostomidae</taxon>
        <taxon>Macrostomum</taxon>
    </lineage>
</organism>
<evidence type="ECO:0000256" key="7">
    <source>
        <dbReference type="ARBA" id="ARBA00022989"/>
    </source>
</evidence>
<feature type="transmembrane region" description="Helical" evidence="11">
    <location>
        <begin position="555"/>
        <end position="580"/>
    </location>
</feature>
<feature type="non-terminal residue" evidence="12">
    <location>
        <position position="1"/>
    </location>
</feature>
<evidence type="ECO:0000256" key="8">
    <source>
        <dbReference type="ARBA" id="ARBA00023065"/>
    </source>
</evidence>
<keyword evidence="6" id="KW-0375">Hydrogen ion transport</keyword>
<keyword evidence="9 11" id="KW-0472">Membrane</keyword>
<dbReference type="PANTHER" id="PTHR21522:SF32">
    <property type="entry name" value="OTOPETRIN-2"/>
    <property type="match status" value="1"/>
</dbReference>
<evidence type="ECO:0000256" key="4">
    <source>
        <dbReference type="ARBA" id="ARBA00022475"/>
    </source>
</evidence>
<feature type="transmembrane region" description="Helical" evidence="11">
    <location>
        <begin position="208"/>
        <end position="229"/>
    </location>
</feature>
<feature type="transmembrane region" description="Helical" evidence="11">
    <location>
        <begin position="479"/>
        <end position="497"/>
    </location>
</feature>
<dbReference type="PANTHER" id="PTHR21522">
    <property type="entry name" value="PROTON CHANNEL OTOP"/>
    <property type="match status" value="1"/>
</dbReference>
<reference evidence="12 13" key="1">
    <citation type="submission" date="2017-06" db="EMBL/GenBank/DDBJ databases">
        <title>A platform for efficient transgenesis in Macrostomum lignano, a flatworm model organism for stem cell research.</title>
        <authorList>
            <person name="Berezikov E."/>
        </authorList>
    </citation>
    <scope>NUCLEOTIDE SEQUENCE [LARGE SCALE GENOMIC DNA]</scope>
    <source>
        <strain evidence="12">DV1</strain>
        <tissue evidence="12">Whole organism</tissue>
    </source>
</reference>
<protein>
    <submittedName>
        <fullName evidence="12">Uncharacterized protein</fullName>
    </submittedName>
</protein>
<evidence type="ECO:0000313" key="13">
    <source>
        <dbReference type="Proteomes" id="UP000215902"/>
    </source>
</evidence>
<evidence type="ECO:0000256" key="11">
    <source>
        <dbReference type="SAM" id="Phobius"/>
    </source>
</evidence>
<feature type="transmembrane region" description="Helical" evidence="11">
    <location>
        <begin position="407"/>
        <end position="427"/>
    </location>
</feature>
<dbReference type="InterPro" id="IPR004878">
    <property type="entry name" value="Otopetrin"/>
</dbReference>
<feature type="transmembrane region" description="Helical" evidence="11">
    <location>
        <begin position="586"/>
        <end position="605"/>
    </location>
</feature>
<keyword evidence="7 11" id="KW-1133">Transmembrane helix</keyword>
<keyword evidence="3" id="KW-0813">Transport</keyword>
<dbReference type="AlphaFoldDB" id="A0A267FPY0"/>
<keyword evidence="8" id="KW-0406">Ion transport</keyword>
<sequence>PFLFSHYCCTVSIGASTSIINHAAYTQVSDKTRSRAYSQQPSNSANESWIEMAACNRQSSHESDQETASLLDPASSESADGQPIEASPICKLKCLVLGLVIVAIGVVASLNKGAATYQEKHEIPLNKSNWPWHQRDNPNLWVCWVIKCIQLLTGIASMVFLNKRVMQEGRITNAIYQNPALPQLRYLLGNLRRFQELPENFSNYPTKMFISIFIIFAILGIVCAIAETISDLIEAIDPNVYEMLPYADVLRCVLLFAFILLQAWFFTKNNRMCLNWKLDGAWVAMTIILATNVSLWFFYISYEISKIAGENHTCHTNETTRKKLHESFDMIVEIMFPFLIEFFLMGAILAASFLSNIGRLSCILKQLQQSVPYLTNDAIRDKLFSSSAAQRSLRNFKYHLRKHLRSLLLGIALAGSAILISLMMKLFTCEREPWHLLTLYILAVLFVAGSVCCVVLLRAFRAAGEATVETKARTAADRLMLWFCVVAVVVNDLNRLWGLFQSDKPLYNAIGTGLVIVFDIVQSVLQVYVLECILLRRIKSTNVQVGGSHSWGARLLTVLMVINALEWLVSAVAFSLFFFTSNSQRSAATMALVVISAPLQVFFRFHSVGCIHEFRKHCREVNEPRRPVPPSIPIDFPSITPRYGAVV</sequence>
<evidence type="ECO:0000256" key="5">
    <source>
        <dbReference type="ARBA" id="ARBA00022692"/>
    </source>
</evidence>
<feature type="transmembrane region" description="Helical" evidence="11">
    <location>
        <begin position="278"/>
        <end position="299"/>
    </location>
</feature>
<feature type="transmembrane region" description="Helical" evidence="11">
    <location>
        <begin position="439"/>
        <end position="459"/>
    </location>
</feature>
<gene>
    <name evidence="12" type="ORF">BOX15_Mlig015311g2</name>
</gene>
<evidence type="ECO:0000256" key="3">
    <source>
        <dbReference type="ARBA" id="ARBA00022448"/>
    </source>
</evidence>
<keyword evidence="10" id="KW-0407">Ion channel</keyword>
<proteinExistence type="inferred from homology"/>
<comment type="caution">
    <text evidence="12">The sequence shown here is derived from an EMBL/GenBank/DDBJ whole genome shotgun (WGS) entry which is preliminary data.</text>
</comment>